<gene>
    <name evidence="2" type="ORF">J1N35_040261</name>
</gene>
<dbReference type="Proteomes" id="UP000828251">
    <property type="component" value="Unassembled WGS sequence"/>
</dbReference>
<feature type="compositionally biased region" description="Polar residues" evidence="1">
    <location>
        <begin position="26"/>
        <end position="37"/>
    </location>
</feature>
<dbReference type="AlphaFoldDB" id="A0A9D3ZIC9"/>
<reference evidence="2 3" key="1">
    <citation type="journal article" date="2021" name="Plant Biotechnol. J.">
        <title>Multi-omics assisted identification of the key and species-specific regulatory components of drought-tolerant mechanisms in Gossypium stocksii.</title>
        <authorList>
            <person name="Yu D."/>
            <person name="Ke L."/>
            <person name="Zhang D."/>
            <person name="Wu Y."/>
            <person name="Sun Y."/>
            <person name="Mei J."/>
            <person name="Sun J."/>
            <person name="Sun Y."/>
        </authorList>
    </citation>
    <scope>NUCLEOTIDE SEQUENCE [LARGE SCALE GENOMIC DNA]</scope>
    <source>
        <strain evidence="3">cv. E1</strain>
        <tissue evidence="2">Leaf</tissue>
    </source>
</reference>
<proteinExistence type="predicted"/>
<comment type="caution">
    <text evidence="2">The sequence shown here is derived from an EMBL/GenBank/DDBJ whole genome shotgun (WGS) entry which is preliminary data.</text>
</comment>
<feature type="non-terminal residue" evidence="2">
    <location>
        <position position="1"/>
    </location>
</feature>
<sequence length="65" mass="7401">DNTDMDFEGKQHREEMSATPERVTVQEPTSGSNNSEIGTEALTRIMRELLEGVFEARMREISETL</sequence>
<accession>A0A9D3ZIC9</accession>
<name>A0A9D3ZIC9_9ROSI</name>
<feature type="compositionally biased region" description="Basic and acidic residues" evidence="1">
    <location>
        <begin position="7"/>
        <end position="16"/>
    </location>
</feature>
<evidence type="ECO:0000313" key="2">
    <source>
        <dbReference type="EMBL" id="KAH1038518.1"/>
    </source>
</evidence>
<protein>
    <submittedName>
        <fullName evidence="2">Uncharacterized protein</fullName>
    </submittedName>
</protein>
<dbReference type="EMBL" id="JAIQCV010000012">
    <property type="protein sequence ID" value="KAH1038518.1"/>
    <property type="molecule type" value="Genomic_DNA"/>
</dbReference>
<evidence type="ECO:0000313" key="3">
    <source>
        <dbReference type="Proteomes" id="UP000828251"/>
    </source>
</evidence>
<evidence type="ECO:0000256" key="1">
    <source>
        <dbReference type="SAM" id="MobiDB-lite"/>
    </source>
</evidence>
<keyword evidence="3" id="KW-1185">Reference proteome</keyword>
<organism evidence="2 3">
    <name type="scientific">Gossypium stocksii</name>
    <dbReference type="NCBI Taxonomy" id="47602"/>
    <lineage>
        <taxon>Eukaryota</taxon>
        <taxon>Viridiplantae</taxon>
        <taxon>Streptophyta</taxon>
        <taxon>Embryophyta</taxon>
        <taxon>Tracheophyta</taxon>
        <taxon>Spermatophyta</taxon>
        <taxon>Magnoliopsida</taxon>
        <taxon>eudicotyledons</taxon>
        <taxon>Gunneridae</taxon>
        <taxon>Pentapetalae</taxon>
        <taxon>rosids</taxon>
        <taxon>malvids</taxon>
        <taxon>Malvales</taxon>
        <taxon>Malvaceae</taxon>
        <taxon>Malvoideae</taxon>
        <taxon>Gossypium</taxon>
    </lineage>
</organism>
<feature type="region of interest" description="Disordered" evidence="1">
    <location>
        <begin position="1"/>
        <end position="38"/>
    </location>
</feature>